<dbReference type="EMBL" id="DS989824">
    <property type="protein sequence ID" value="EFR01172.1"/>
    <property type="molecule type" value="Genomic_DNA"/>
</dbReference>
<dbReference type="Proteomes" id="UP000002669">
    <property type="component" value="Unassembled WGS sequence"/>
</dbReference>
<dbReference type="OMA" id="TWFNHVG"/>
<protein>
    <recommendedName>
        <fullName evidence="5">Endoglucanase</fullName>
    </recommendedName>
</protein>
<gene>
    <name evidence="3" type="ORF">MGYG_04176</name>
</gene>
<evidence type="ECO:0000256" key="2">
    <source>
        <dbReference type="SAM" id="SignalP"/>
    </source>
</evidence>
<proteinExistence type="predicted"/>
<dbReference type="eggNOG" id="ENOG502S005">
    <property type="taxonomic scope" value="Eukaryota"/>
</dbReference>
<dbReference type="RefSeq" id="XP_003174002.1">
    <property type="nucleotide sequence ID" value="XM_003173954.1"/>
</dbReference>
<reference evidence="4" key="1">
    <citation type="journal article" date="2012" name="MBio">
        <title>Comparative genome analysis of Trichophyton rubrum and related dermatophytes reveals candidate genes involved in infection.</title>
        <authorList>
            <person name="Martinez D.A."/>
            <person name="Oliver B.G."/>
            <person name="Graeser Y."/>
            <person name="Goldberg J.M."/>
            <person name="Li W."/>
            <person name="Martinez-Rossi N.M."/>
            <person name="Monod M."/>
            <person name="Shelest E."/>
            <person name="Barton R.C."/>
            <person name="Birch E."/>
            <person name="Brakhage A.A."/>
            <person name="Chen Z."/>
            <person name="Gurr S.J."/>
            <person name="Heiman D."/>
            <person name="Heitman J."/>
            <person name="Kosti I."/>
            <person name="Rossi A."/>
            <person name="Saif S."/>
            <person name="Samalova M."/>
            <person name="Saunders C.W."/>
            <person name="Shea T."/>
            <person name="Summerbell R.C."/>
            <person name="Xu J."/>
            <person name="Young S."/>
            <person name="Zeng Q."/>
            <person name="Birren B.W."/>
            <person name="Cuomo C.A."/>
            <person name="White T.C."/>
        </authorList>
    </citation>
    <scope>NUCLEOTIDE SEQUENCE [LARGE SCALE GENOMIC DNA]</scope>
    <source>
        <strain evidence="4">ATCC MYA-4604 / CBS 118893</strain>
    </source>
</reference>
<organism evidence="4">
    <name type="scientific">Arthroderma gypseum (strain ATCC MYA-4604 / CBS 118893)</name>
    <name type="common">Microsporum gypseum</name>
    <dbReference type="NCBI Taxonomy" id="535722"/>
    <lineage>
        <taxon>Eukaryota</taxon>
        <taxon>Fungi</taxon>
        <taxon>Dikarya</taxon>
        <taxon>Ascomycota</taxon>
        <taxon>Pezizomycotina</taxon>
        <taxon>Eurotiomycetes</taxon>
        <taxon>Eurotiomycetidae</taxon>
        <taxon>Onygenales</taxon>
        <taxon>Arthrodermataceae</taxon>
        <taxon>Nannizzia</taxon>
    </lineage>
</organism>
<evidence type="ECO:0000256" key="1">
    <source>
        <dbReference type="SAM" id="MobiDB-lite"/>
    </source>
</evidence>
<feature type="compositionally biased region" description="Basic residues" evidence="1">
    <location>
        <begin position="409"/>
        <end position="423"/>
    </location>
</feature>
<dbReference type="STRING" id="535722.E4UV55"/>
<evidence type="ECO:0000313" key="3">
    <source>
        <dbReference type="EMBL" id="EFR01172.1"/>
    </source>
</evidence>
<feature type="compositionally biased region" description="Gly residues" evidence="1">
    <location>
        <begin position="266"/>
        <end position="286"/>
    </location>
</feature>
<dbReference type="Gene3D" id="2.70.50.70">
    <property type="match status" value="1"/>
</dbReference>
<evidence type="ECO:0008006" key="5">
    <source>
        <dbReference type="Google" id="ProtNLM"/>
    </source>
</evidence>
<dbReference type="OrthoDB" id="2342176at2759"/>
<feature type="signal peptide" evidence="2">
    <location>
        <begin position="1"/>
        <end position="20"/>
    </location>
</feature>
<dbReference type="VEuPathDB" id="FungiDB:MGYG_04176"/>
<sequence length="423" mass="43687">MVYSKAFVAAAATFMGLANAHMVMESPIPFNPENLDNGPLLRSGADYPCKFTASKETGGSYLPGEFDSSKNVFAIGEKIPLTFKGSAVHGGGSCQVSLTTDKKPTKNSEFKVIHSILGGCPANVDGNLPEDPNGHGASKFEFQIPPSIAPGEYTLAWTWFNRIGNREMYMNCAPVKVTGGSKKRWEPTPKRDPRSFTPLSKRADMPSIFIANVELGNQPYCETAEGVDVMFPTSGDSVEKAGMPNRLQKEGDSVCANMGGSSPKAGSGGSGSGGNGDSGNGGGSGGSPAPSSTYAPPTAPSPTEAPTQSPTYAPGPTGTAPSGDSGPGNGGIFLPAPTANPTAPSAPAPTGTGMPTTPGNGTAHAGPCTEEGKWSCSGTQYQRCASGQWTVPMNLPSGVTCESLPGKRAPMHRRRGHYLPRRV</sequence>
<feature type="compositionally biased region" description="Low complexity" evidence="1">
    <location>
        <begin position="335"/>
        <end position="363"/>
    </location>
</feature>
<name>E4UV55_ARTGP</name>
<feature type="compositionally biased region" description="Low complexity" evidence="1">
    <location>
        <begin position="287"/>
        <end position="324"/>
    </location>
</feature>
<feature type="region of interest" description="Disordered" evidence="1">
    <location>
        <begin position="179"/>
        <end position="200"/>
    </location>
</feature>
<keyword evidence="4" id="KW-1185">Reference proteome</keyword>
<dbReference type="HOGENOM" id="CLU_032571_1_0_1"/>
<keyword evidence="2" id="KW-0732">Signal</keyword>
<accession>E4UV55</accession>
<feature type="chain" id="PRO_5003188034" description="Endoglucanase" evidence="2">
    <location>
        <begin position="21"/>
        <end position="423"/>
    </location>
</feature>
<dbReference type="GeneID" id="10029290"/>
<evidence type="ECO:0000313" key="4">
    <source>
        <dbReference type="Proteomes" id="UP000002669"/>
    </source>
</evidence>
<feature type="region of interest" description="Disordered" evidence="1">
    <location>
        <begin position="403"/>
        <end position="423"/>
    </location>
</feature>
<dbReference type="AlphaFoldDB" id="E4UV55"/>
<feature type="compositionally biased region" description="Basic and acidic residues" evidence="1">
    <location>
        <begin position="183"/>
        <end position="194"/>
    </location>
</feature>
<feature type="region of interest" description="Disordered" evidence="1">
    <location>
        <begin position="250"/>
        <end position="375"/>
    </location>
</feature>
<dbReference type="PANTHER" id="PTHR36182:SF2">
    <property type="entry name" value="LYTIC POLYSACCHARIDE MONOOXYGENASE"/>
    <property type="match status" value="1"/>
</dbReference>
<dbReference type="PANTHER" id="PTHR36182">
    <property type="entry name" value="PROTEIN, PUTATIVE (AFU_ORTHOLOGUE AFUA_6G10930)-RELATED"/>
    <property type="match status" value="1"/>
</dbReference>
<dbReference type="InParanoid" id="E4UV55"/>